<dbReference type="InterPro" id="IPR006680">
    <property type="entry name" value="Amidohydro-rel"/>
</dbReference>
<dbReference type="FunFam" id="3.20.20.140:FF:000004">
    <property type="entry name" value="N-acetylglucosamine-6-phosphate deacetylase"/>
    <property type="match status" value="1"/>
</dbReference>
<feature type="binding site" evidence="11">
    <location>
        <position position="201"/>
    </location>
    <ligand>
        <name>Zn(2+)</name>
        <dbReference type="ChEBI" id="CHEBI:29105"/>
    </ligand>
</feature>
<evidence type="ECO:0000256" key="2">
    <source>
        <dbReference type="ARBA" id="ARBA00011899"/>
    </source>
</evidence>
<dbReference type="Pfam" id="PF01979">
    <property type="entry name" value="Amidohydro_1"/>
    <property type="match status" value="1"/>
</dbReference>
<evidence type="ECO:0000259" key="12">
    <source>
        <dbReference type="Pfam" id="PF01979"/>
    </source>
</evidence>
<dbReference type="GO" id="GO:0046872">
    <property type="term" value="F:metal ion binding"/>
    <property type="evidence" value="ECO:0007669"/>
    <property type="project" value="UniProtKB-KW"/>
</dbReference>
<dbReference type="PANTHER" id="PTHR11113">
    <property type="entry name" value="N-ACETYLGLUCOSAMINE-6-PHOSPHATE DEACETYLASE"/>
    <property type="match status" value="1"/>
</dbReference>
<evidence type="ECO:0000256" key="7">
    <source>
        <dbReference type="ARBA" id="ARBA00047647"/>
    </source>
</evidence>
<evidence type="ECO:0000256" key="11">
    <source>
        <dbReference type="PIRSR" id="PIRSR038994-3"/>
    </source>
</evidence>
<evidence type="ECO:0000256" key="4">
    <source>
        <dbReference type="ARBA" id="ARBA00022723"/>
    </source>
</evidence>
<evidence type="ECO:0000256" key="3">
    <source>
        <dbReference type="ARBA" id="ARBA00018029"/>
    </source>
</evidence>
<accession>A0A4R3MYL2</accession>
<dbReference type="Proteomes" id="UP000294650">
    <property type="component" value="Unassembled WGS sequence"/>
</dbReference>
<dbReference type="EMBL" id="SMAN01000010">
    <property type="protein sequence ID" value="TCT21758.1"/>
    <property type="molecule type" value="Genomic_DNA"/>
</dbReference>
<reference evidence="13 14" key="1">
    <citation type="submission" date="2019-03" db="EMBL/GenBank/DDBJ databases">
        <title>Genomic Encyclopedia of Type Strains, Phase IV (KMG-IV): sequencing the most valuable type-strain genomes for metagenomic binning, comparative biology and taxonomic classification.</title>
        <authorList>
            <person name="Goeker M."/>
        </authorList>
    </citation>
    <scope>NUCLEOTIDE SEQUENCE [LARGE SCALE GENOMIC DNA]</scope>
    <source>
        <strain evidence="13 14">DSM 25894</strain>
    </source>
</reference>
<dbReference type="Gene3D" id="2.30.40.10">
    <property type="entry name" value="Urease, subunit C, domain 1"/>
    <property type="match status" value="1"/>
</dbReference>
<dbReference type="OrthoDB" id="9776488at2"/>
<comment type="cofactor">
    <cofactor evidence="11">
        <name>a divalent metal cation</name>
        <dbReference type="ChEBI" id="CHEBI:60240"/>
    </cofactor>
    <text evidence="11">Binds 1 divalent metal cation per subunit.</text>
</comment>
<dbReference type="InterPro" id="IPR003764">
    <property type="entry name" value="GlcNAc_6-P_deAcase"/>
</dbReference>
<comment type="catalytic activity">
    <reaction evidence="7">
        <text>N-acetyl-D-glucosamine 6-phosphate + H2O = D-glucosamine 6-phosphate + acetate</text>
        <dbReference type="Rhea" id="RHEA:22936"/>
        <dbReference type="ChEBI" id="CHEBI:15377"/>
        <dbReference type="ChEBI" id="CHEBI:30089"/>
        <dbReference type="ChEBI" id="CHEBI:57513"/>
        <dbReference type="ChEBI" id="CHEBI:58725"/>
        <dbReference type="EC" id="3.5.1.25"/>
    </reaction>
</comment>
<dbReference type="GO" id="GO:0006046">
    <property type="term" value="P:N-acetylglucosamine catabolic process"/>
    <property type="evidence" value="ECO:0007669"/>
    <property type="project" value="TreeGrafter"/>
</dbReference>
<feature type="active site" description="Proton donor/acceptor" evidence="10">
    <location>
        <position position="280"/>
    </location>
</feature>
<evidence type="ECO:0000313" key="14">
    <source>
        <dbReference type="Proteomes" id="UP000294650"/>
    </source>
</evidence>
<dbReference type="GO" id="GO:0008448">
    <property type="term" value="F:N-acetylglucosamine-6-phosphate deacetylase activity"/>
    <property type="evidence" value="ECO:0007669"/>
    <property type="project" value="UniProtKB-EC"/>
</dbReference>
<dbReference type="InterPro" id="IPR032466">
    <property type="entry name" value="Metal_Hydrolase"/>
</dbReference>
<dbReference type="PIRSF" id="PIRSF038994">
    <property type="entry name" value="NagA"/>
    <property type="match status" value="1"/>
</dbReference>
<dbReference type="Gene3D" id="3.20.20.140">
    <property type="entry name" value="Metal-dependent hydrolases"/>
    <property type="match status" value="1"/>
</dbReference>
<dbReference type="PANTHER" id="PTHR11113:SF14">
    <property type="entry name" value="N-ACETYLGLUCOSAMINE-6-PHOSPHATE DEACETYLASE"/>
    <property type="match status" value="1"/>
</dbReference>
<dbReference type="CDD" id="cd00854">
    <property type="entry name" value="NagA"/>
    <property type="match status" value="1"/>
</dbReference>
<dbReference type="InterPro" id="IPR011059">
    <property type="entry name" value="Metal-dep_hydrolase_composite"/>
</dbReference>
<dbReference type="EC" id="3.5.1.25" evidence="2"/>
<keyword evidence="14" id="KW-1185">Reference proteome</keyword>
<keyword evidence="5 9" id="KW-0378">Hydrolase</keyword>
<dbReference type="AlphaFoldDB" id="A0A4R3MYL2"/>
<organism evidence="13 14">
    <name type="scientific">Melghiribacillus thermohalophilus</name>
    <dbReference type="NCBI Taxonomy" id="1324956"/>
    <lineage>
        <taxon>Bacteria</taxon>
        <taxon>Bacillati</taxon>
        <taxon>Bacillota</taxon>
        <taxon>Bacilli</taxon>
        <taxon>Bacillales</taxon>
        <taxon>Bacillaceae</taxon>
        <taxon>Melghiribacillus</taxon>
    </lineage>
</organism>
<comment type="pathway">
    <text evidence="8">Amino-sugar metabolism; N-acetylneuraminate degradation; D-fructose 6-phosphate from N-acetylneuraminate: step 4/5.</text>
</comment>
<name>A0A4R3MYL2_9BACI</name>
<dbReference type="SUPFAM" id="SSF51556">
    <property type="entry name" value="Metallo-dependent hydrolases"/>
    <property type="match status" value="1"/>
</dbReference>
<evidence type="ECO:0000256" key="1">
    <source>
        <dbReference type="ARBA" id="ARBA00010716"/>
    </source>
</evidence>
<sequence length="391" mass="42630">MNRSLILKGGTIYEEHHEIQNGYILIDQGKIADIGFCRELPSGDFQIIELSENLSVVPGFIDLHIHGAGGADTMDATPEALNTIASILPKEGTTSFLATTITQSEDAINRALLNAGEFMKKQPEGQAEVLGVHLEGPFISRKRAGAQPESHITMPDVSLFQKYQKKAQNSIRLVTLAPEENGGLELVKFLSEAGVVPSVGHSDATYDKIVQAIQAGANHSTHLFNQMRGLHHREPGVVGAAMIHSEMKVELIADGIHTRPEILEFVYKNKGKEGIILITDAIRAKYLKTGTYDLGGQNVTVDGHRARLKDGTLAGSILKMNESFKNMMTFTSAEIKDVIQMAAENPARQLNIFDRKGSLASGKDADVTVLDENCNVVLTICRGHIAWEVKE</sequence>
<feature type="domain" description="Amidohydrolase-related" evidence="12">
    <location>
        <begin position="56"/>
        <end position="385"/>
    </location>
</feature>
<evidence type="ECO:0000256" key="6">
    <source>
        <dbReference type="ARBA" id="ARBA00023277"/>
    </source>
</evidence>
<keyword evidence="4 11" id="KW-0479">Metal-binding</keyword>
<evidence type="ECO:0000256" key="8">
    <source>
        <dbReference type="ARBA" id="ARBA00060590"/>
    </source>
</evidence>
<evidence type="ECO:0000313" key="13">
    <source>
        <dbReference type="EMBL" id="TCT21758.1"/>
    </source>
</evidence>
<comment type="caution">
    <text evidence="13">The sequence shown here is derived from an EMBL/GenBank/DDBJ whole genome shotgun (WGS) entry which is preliminary data.</text>
</comment>
<dbReference type="RefSeq" id="WP_132371824.1">
    <property type="nucleotide sequence ID" value="NZ_SMAN01000010.1"/>
</dbReference>
<evidence type="ECO:0000256" key="5">
    <source>
        <dbReference type="ARBA" id="ARBA00022801"/>
    </source>
</evidence>
<keyword evidence="6 9" id="KW-0119">Carbohydrate metabolism</keyword>
<evidence type="ECO:0000256" key="9">
    <source>
        <dbReference type="PIRNR" id="PIRNR038994"/>
    </source>
</evidence>
<comment type="similarity">
    <text evidence="1 9">Belongs to the metallo-dependent hydrolases superfamily. NagA family.</text>
</comment>
<feature type="binding site" evidence="11">
    <location>
        <position position="222"/>
    </location>
    <ligand>
        <name>Zn(2+)</name>
        <dbReference type="ChEBI" id="CHEBI:29105"/>
    </ligand>
</feature>
<protein>
    <recommendedName>
        <fullName evidence="3">N-acetylglucosamine-6-phosphate deacetylase</fullName>
        <ecNumber evidence="2">3.5.1.25</ecNumber>
    </recommendedName>
</protein>
<gene>
    <name evidence="13" type="ORF">EDD68_11062</name>
</gene>
<dbReference type="NCBIfam" id="TIGR00221">
    <property type="entry name" value="nagA"/>
    <property type="match status" value="1"/>
</dbReference>
<dbReference type="SUPFAM" id="SSF51338">
    <property type="entry name" value="Composite domain of metallo-dependent hydrolases"/>
    <property type="match status" value="1"/>
</dbReference>
<feature type="binding site" evidence="11">
    <location>
        <position position="135"/>
    </location>
    <ligand>
        <name>Zn(2+)</name>
        <dbReference type="ChEBI" id="CHEBI:29105"/>
    </ligand>
</feature>
<evidence type="ECO:0000256" key="10">
    <source>
        <dbReference type="PIRSR" id="PIRSR038994-1"/>
    </source>
</evidence>
<proteinExistence type="inferred from homology"/>